<evidence type="ECO:0000313" key="3">
    <source>
        <dbReference type="Proteomes" id="UP000800041"/>
    </source>
</evidence>
<name>A0A6G1HCR5_9PEZI</name>
<protein>
    <submittedName>
        <fullName evidence="2">Uncharacterized protein</fullName>
    </submittedName>
</protein>
<dbReference type="EMBL" id="ML977141">
    <property type="protein sequence ID" value="KAF1990842.1"/>
    <property type="molecule type" value="Genomic_DNA"/>
</dbReference>
<gene>
    <name evidence="2" type="ORF">K402DRAFT_460250</name>
</gene>
<feature type="region of interest" description="Disordered" evidence="1">
    <location>
        <begin position="1"/>
        <end position="138"/>
    </location>
</feature>
<evidence type="ECO:0000313" key="2">
    <source>
        <dbReference type="EMBL" id="KAF1990842.1"/>
    </source>
</evidence>
<proteinExistence type="predicted"/>
<sequence length="427" mass="46468">MFKALGNLKRISRHGPTSPKQHANEHDLDPEDSRTELQEPLHPPDVVAALREELGSPKSGGFSPTSIGGQGDVAGDDRDAGGPYNLDEDYVRRETRKVEERREREKRMAREGKRRMGSLPGIRTEMGSQSRDPGEPESAVLEGEDYDFFNRGLEDPNSLHAKALHTLSLVELVRAKHLIVSIPSSSFSSLAGLISPTSASATAPSPSTATTTTPTNTKIPSPIADQPPPFLPKSNFRPNRAVKIKLNTAHTLLTRAIGRTNTTDPPDNPFLARCRFWMARIALLKGDVGNAREGFRGVIRYRGWCSEGDNAEKWWRVCGGSGDIGHVWEGPLMEDENVGGGEGTGYGGGRMRSVGDESLWGVMSQAGDDEIEEDEEGDDESESEEPTYTTGMSSLEDEMAKVGGYEDTSDSGTDTETEDEVVGRNGR</sequence>
<keyword evidence="3" id="KW-1185">Reference proteome</keyword>
<feature type="compositionally biased region" description="Acidic residues" evidence="1">
    <location>
        <begin position="367"/>
        <end position="385"/>
    </location>
</feature>
<organism evidence="2 3">
    <name type="scientific">Aulographum hederae CBS 113979</name>
    <dbReference type="NCBI Taxonomy" id="1176131"/>
    <lineage>
        <taxon>Eukaryota</taxon>
        <taxon>Fungi</taxon>
        <taxon>Dikarya</taxon>
        <taxon>Ascomycota</taxon>
        <taxon>Pezizomycotina</taxon>
        <taxon>Dothideomycetes</taxon>
        <taxon>Pleosporomycetidae</taxon>
        <taxon>Aulographales</taxon>
        <taxon>Aulographaceae</taxon>
    </lineage>
</organism>
<evidence type="ECO:0000256" key="1">
    <source>
        <dbReference type="SAM" id="MobiDB-lite"/>
    </source>
</evidence>
<accession>A0A6G1HCR5</accession>
<dbReference type="Proteomes" id="UP000800041">
    <property type="component" value="Unassembled WGS sequence"/>
</dbReference>
<reference evidence="2" key="1">
    <citation type="journal article" date="2020" name="Stud. Mycol.">
        <title>101 Dothideomycetes genomes: a test case for predicting lifestyles and emergence of pathogens.</title>
        <authorList>
            <person name="Haridas S."/>
            <person name="Albert R."/>
            <person name="Binder M."/>
            <person name="Bloem J."/>
            <person name="Labutti K."/>
            <person name="Salamov A."/>
            <person name="Andreopoulos B."/>
            <person name="Baker S."/>
            <person name="Barry K."/>
            <person name="Bills G."/>
            <person name="Bluhm B."/>
            <person name="Cannon C."/>
            <person name="Castanera R."/>
            <person name="Culley D."/>
            <person name="Daum C."/>
            <person name="Ezra D."/>
            <person name="Gonzalez J."/>
            <person name="Henrissat B."/>
            <person name="Kuo A."/>
            <person name="Liang C."/>
            <person name="Lipzen A."/>
            <person name="Lutzoni F."/>
            <person name="Magnuson J."/>
            <person name="Mondo S."/>
            <person name="Nolan M."/>
            <person name="Ohm R."/>
            <person name="Pangilinan J."/>
            <person name="Park H.-J."/>
            <person name="Ramirez L."/>
            <person name="Alfaro M."/>
            <person name="Sun H."/>
            <person name="Tritt A."/>
            <person name="Yoshinaga Y."/>
            <person name="Zwiers L.-H."/>
            <person name="Turgeon B."/>
            <person name="Goodwin S."/>
            <person name="Spatafora J."/>
            <person name="Crous P."/>
            <person name="Grigoriev I."/>
        </authorList>
    </citation>
    <scope>NUCLEOTIDE SEQUENCE</scope>
    <source>
        <strain evidence="2">CBS 113979</strain>
    </source>
</reference>
<feature type="region of interest" description="Disordered" evidence="1">
    <location>
        <begin position="196"/>
        <end position="231"/>
    </location>
</feature>
<dbReference type="AlphaFoldDB" id="A0A6G1HCR5"/>
<feature type="compositionally biased region" description="Acidic residues" evidence="1">
    <location>
        <begin position="407"/>
        <end position="420"/>
    </location>
</feature>
<feature type="compositionally biased region" description="Basic and acidic residues" evidence="1">
    <location>
        <begin position="22"/>
        <end position="39"/>
    </location>
</feature>
<feature type="region of interest" description="Disordered" evidence="1">
    <location>
        <begin position="366"/>
        <end position="427"/>
    </location>
</feature>
<feature type="compositionally biased region" description="Basic and acidic residues" evidence="1">
    <location>
        <begin position="89"/>
        <end position="111"/>
    </location>
</feature>
<feature type="compositionally biased region" description="Low complexity" evidence="1">
    <location>
        <begin position="196"/>
        <end position="215"/>
    </location>
</feature>